<feature type="transmembrane region" description="Helical" evidence="1">
    <location>
        <begin position="288"/>
        <end position="308"/>
    </location>
</feature>
<feature type="transmembrane region" description="Helical" evidence="1">
    <location>
        <begin position="47"/>
        <end position="69"/>
    </location>
</feature>
<protein>
    <recommendedName>
        <fullName evidence="2">DUF4220 domain-containing protein</fullName>
    </recommendedName>
</protein>
<accession>A0A5J4ZDM8</accession>
<gene>
    <name evidence="3" type="ORF">F0562_018998</name>
</gene>
<dbReference type="EMBL" id="CM018052">
    <property type="protein sequence ID" value="KAA8515391.1"/>
    <property type="molecule type" value="Genomic_DNA"/>
</dbReference>
<dbReference type="InterPro" id="IPR007658">
    <property type="entry name" value="DUF594"/>
</dbReference>
<feature type="domain" description="DUF4220" evidence="2">
    <location>
        <begin position="52"/>
        <end position="386"/>
    </location>
</feature>
<keyword evidence="1" id="KW-1133">Transmembrane helix</keyword>
<evidence type="ECO:0000259" key="2">
    <source>
        <dbReference type="Pfam" id="PF13968"/>
    </source>
</evidence>
<keyword evidence="1" id="KW-0472">Membrane</keyword>
<dbReference type="PANTHER" id="PTHR31325">
    <property type="entry name" value="OS01G0798800 PROTEIN-RELATED"/>
    <property type="match status" value="1"/>
</dbReference>
<dbReference type="OrthoDB" id="1689146at2759"/>
<feature type="transmembrane region" description="Helical" evidence="1">
    <location>
        <begin position="115"/>
        <end position="136"/>
    </location>
</feature>
<name>A0A5J4ZDM8_9ASTE</name>
<feature type="transmembrane region" description="Helical" evidence="1">
    <location>
        <begin position="320"/>
        <end position="341"/>
    </location>
</feature>
<evidence type="ECO:0000313" key="4">
    <source>
        <dbReference type="Proteomes" id="UP000325577"/>
    </source>
</evidence>
<organism evidence="3 4">
    <name type="scientific">Nyssa sinensis</name>
    <dbReference type="NCBI Taxonomy" id="561372"/>
    <lineage>
        <taxon>Eukaryota</taxon>
        <taxon>Viridiplantae</taxon>
        <taxon>Streptophyta</taxon>
        <taxon>Embryophyta</taxon>
        <taxon>Tracheophyta</taxon>
        <taxon>Spermatophyta</taxon>
        <taxon>Magnoliopsida</taxon>
        <taxon>eudicotyledons</taxon>
        <taxon>Gunneridae</taxon>
        <taxon>Pentapetalae</taxon>
        <taxon>asterids</taxon>
        <taxon>Cornales</taxon>
        <taxon>Nyssaceae</taxon>
        <taxon>Nyssa</taxon>
    </lineage>
</organism>
<evidence type="ECO:0000256" key="1">
    <source>
        <dbReference type="SAM" id="Phobius"/>
    </source>
</evidence>
<dbReference type="InterPro" id="IPR025315">
    <property type="entry name" value="DUF4220"/>
</dbReference>
<dbReference type="Pfam" id="PF04578">
    <property type="entry name" value="DUF594"/>
    <property type="match status" value="1"/>
</dbReference>
<keyword evidence="4" id="KW-1185">Reference proteome</keyword>
<dbReference type="AlphaFoldDB" id="A0A5J4ZDM8"/>
<dbReference type="Pfam" id="PF13968">
    <property type="entry name" value="DUF4220"/>
    <property type="match status" value="1"/>
</dbReference>
<dbReference type="Proteomes" id="UP000325577">
    <property type="component" value="Linkage Group LG9"/>
</dbReference>
<keyword evidence="1" id="KW-0812">Transmembrane</keyword>
<reference evidence="3 4" key="1">
    <citation type="submission" date="2019-09" db="EMBL/GenBank/DDBJ databases">
        <title>A chromosome-level genome assembly of the Chinese tupelo Nyssa sinensis.</title>
        <authorList>
            <person name="Yang X."/>
            <person name="Kang M."/>
            <person name="Yang Y."/>
            <person name="Xiong H."/>
            <person name="Wang M."/>
            <person name="Zhang Z."/>
            <person name="Wang Z."/>
            <person name="Wu H."/>
            <person name="Ma T."/>
            <person name="Liu J."/>
            <person name="Xi Z."/>
        </authorList>
    </citation>
    <scope>NUCLEOTIDE SEQUENCE [LARGE SCALE GENOMIC DNA]</scope>
    <source>
        <strain evidence="3">J267</strain>
        <tissue evidence="3">Leaf</tissue>
    </source>
</reference>
<proteinExistence type="predicted"/>
<sequence length="672" mass="76480">MALLIVSKIKQLWNIWNIRVLIQLSLLLQAFLILFASQRKQTGNKWVILLIWSAYLLADWVASFTVGLISSTQSEHSGRHADNGDLLAFWSPFLLLHLGGPDSITSFSLEDNELWIRHALGLILQAPTPTILMFIVGTIKYAERTCALCFASLERFGGSALPKPDPGSEYEKIARRYSSLKNANLPIKWKTIPEPETKFWGSKFTDNNSGSDNEMDDPQLLQTAHAIFQTYKGLIVGHLFSPRERERSRNFFLGRNPEEAFKLVEFELSFMYEVLHTKVAAVRCRLGYVLRVFCFFSVLGSFLYFYLIEKSGFDEFDITLTYALLIGAMILDALSWIMLLVSDWTLICLKDTVQGNATKNIAKIVLAFLGRKRWSGSVSQCNFISYCLKHRSKWLDQLLVDLDIGVYVNKLALMRLSSINSISNDAKVFIFDQLKMKSSVADDVQTAEQICSHGRAWLRVKTDGFDKVAWSIDEFQYAESLLLWHIASELCYNGNTVNISSETRSQRGLCKLLSDYMFHLLVTQPTMMAVVAGNWQVAFQDTCAEAKRFFRNSKLTESDQYVSCQKLLEVDSIHKAEKVKGGKSKSVLFDACMLAKQLQDFKEPTRWCLMNQVWVELMSYAATNCRPTTHAAQVSNGGELLTFIWLLMTHLGLGKQFYQQVSTDKMKLEVEK</sequence>
<feature type="transmembrane region" description="Helical" evidence="1">
    <location>
        <begin position="16"/>
        <end position="35"/>
    </location>
</feature>
<evidence type="ECO:0000313" key="3">
    <source>
        <dbReference type="EMBL" id="KAA8515391.1"/>
    </source>
</evidence>